<dbReference type="SUPFAM" id="SSF52540">
    <property type="entry name" value="P-loop containing nucleoside triphosphate hydrolases"/>
    <property type="match status" value="1"/>
</dbReference>
<dbReference type="InterPro" id="IPR014001">
    <property type="entry name" value="Helicase_ATP-bd"/>
</dbReference>
<evidence type="ECO:0000259" key="1">
    <source>
        <dbReference type="SMART" id="SM00487"/>
    </source>
</evidence>
<proteinExistence type="predicted"/>
<keyword evidence="2" id="KW-0378">Hydrolase</keyword>
<keyword evidence="2" id="KW-0347">Helicase</keyword>
<keyword evidence="3" id="KW-1185">Reference proteome</keyword>
<sequence length="685" mass="76016">MPDFITVEYGSTGASKATNAYGMRVMQSRAFDARNAKYLLIKSPPASGKSRALMFLGLDKLRNQGMRKVVVAVPERSIGNSFRSTDLTAHGFFADWTIAPQNNLCDMIGGDSGKINAFIRFMDSDDDIIVCTHSTLRHAFDRIMREGRGITAFHDCVLAIDEFHHVSADADNRLGELIRTVMDEGSTHIVAMTGSFFRGDQIPVLRADDEAKFTDVVYTYYEQLSGYEHLKTLGIGYHFYHGSYLSAIGEVLDPTKKTIIHIPNVNSQAALGDKIREMNGILDVLGNVFEVDPKTGFQLLRTHDGRVLKIADLVTPDTQQTVLTGLRSVEKREDLDIVIALGMAKEGFDWIWCEHALTIGYRGSLTEVVQIIGRATRDAPGKTHAQFTNLLAEPDTADEVVRSAVNDMLKAIAASLLMEQVLIPNFNFKTKASDDRFDGGARPTTRIDLLDAEPTIEIAGLKEPTSRRAKEIIETDMTDLMAAVLQDSQVLRASLIPDEFPAETINQHLIPDIIAKRYPDIAESEEDIEAIRQNIVARRAVLARIAQPGLPIDTTPSEDGEETEGQKAHAQLIKLTSKFITMPELSIDLIDQVNPFQQSYEILSKALGESVLRRIHQSIAETRIEITEAEALAQVPRIRAFKEQHGREPSITAANPVEKRMAEALAWIRAAAIRRQKEKAQEQAA</sequence>
<dbReference type="GO" id="GO:0004386">
    <property type="term" value="F:helicase activity"/>
    <property type="evidence" value="ECO:0007669"/>
    <property type="project" value="UniProtKB-KW"/>
</dbReference>
<dbReference type="InterPro" id="IPR027417">
    <property type="entry name" value="P-loop_NTPase"/>
</dbReference>
<dbReference type="EMBL" id="JARYGZ010000002">
    <property type="protein sequence ID" value="MDH7639979.1"/>
    <property type="molecule type" value="Genomic_DNA"/>
</dbReference>
<feature type="domain" description="Helicase ATP-binding" evidence="1">
    <location>
        <begin position="19"/>
        <end position="230"/>
    </location>
</feature>
<keyword evidence="2" id="KW-0547">Nucleotide-binding</keyword>
<evidence type="ECO:0000313" key="2">
    <source>
        <dbReference type="EMBL" id="MDH7639979.1"/>
    </source>
</evidence>
<gene>
    <name evidence="2" type="ORF">QGN17_14680</name>
</gene>
<dbReference type="Gene3D" id="3.40.50.300">
    <property type="entry name" value="P-loop containing nucleotide triphosphate hydrolases"/>
    <property type="match status" value="2"/>
</dbReference>
<name>A0ABT6N4Q7_9SPHN</name>
<dbReference type="InterPro" id="IPR011545">
    <property type="entry name" value="DEAD/DEAH_box_helicase_dom"/>
</dbReference>
<dbReference type="Proteomes" id="UP001160625">
    <property type="component" value="Unassembled WGS sequence"/>
</dbReference>
<dbReference type="SMART" id="SM00487">
    <property type="entry name" value="DEXDc"/>
    <property type="match status" value="1"/>
</dbReference>
<dbReference type="Pfam" id="PF00270">
    <property type="entry name" value="DEAD"/>
    <property type="match status" value="1"/>
</dbReference>
<evidence type="ECO:0000313" key="3">
    <source>
        <dbReference type="Proteomes" id="UP001160625"/>
    </source>
</evidence>
<dbReference type="RefSeq" id="WP_281045342.1">
    <property type="nucleotide sequence ID" value="NZ_JARYGZ010000002.1"/>
</dbReference>
<accession>A0ABT6N4Q7</accession>
<comment type="caution">
    <text evidence="2">The sequence shown here is derived from an EMBL/GenBank/DDBJ whole genome shotgun (WGS) entry which is preliminary data.</text>
</comment>
<keyword evidence="2" id="KW-0067">ATP-binding</keyword>
<protein>
    <submittedName>
        <fullName evidence="2">ATP-dependent helicase</fullName>
    </submittedName>
</protein>
<organism evidence="2 3">
    <name type="scientific">Sphingomonas oryzagri</name>
    <dbReference type="NCBI Taxonomy" id="3042314"/>
    <lineage>
        <taxon>Bacteria</taxon>
        <taxon>Pseudomonadati</taxon>
        <taxon>Pseudomonadota</taxon>
        <taxon>Alphaproteobacteria</taxon>
        <taxon>Sphingomonadales</taxon>
        <taxon>Sphingomonadaceae</taxon>
        <taxon>Sphingomonas</taxon>
    </lineage>
</organism>
<reference evidence="2" key="1">
    <citation type="submission" date="2023-04" db="EMBL/GenBank/DDBJ databases">
        <title>Sphingomonas sp. MAHUQ-71 isolated from rice field.</title>
        <authorList>
            <person name="Huq M.A."/>
        </authorList>
    </citation>
    <scope>NUCLEOTIDE SEQUENCE</scope>
    <source>
        <strain evidence="2">MAHUQ-71</strain>
    </source>
</reference>